<feature type="region of interest" description="Disordered" evidence="1">
    <location>
        <begin position="895"/>
        <end position="956"/>
    </location>
</feature>
<feature type="compositionally biased region" description="Low complexity" evidence="1">
    <location>
        <begin position="853"/>
        <end position="874"/>
    </location>
</feature>
<feature type="compositionally biased region" description="Basic and acidic residues" evidence="1">
    <location>
        <begin position="277"/>
        <end position="294"/>
    </location>
</feature>
<feature type="compositionally biased region" description="Basic and acidic residues" evidence="1">
    <location>
        <begin position="902"/>
        <end position="914"/>
    </location>
</feature>
<gene>
    <name evidence="2" type="ORF">PAF17_05855</name>
</gene>
<organism evidence="2 3">
    <name type="scientific">Paracoccus onchidii</name>
    <dbReference type="NCBI Taxonomy" id="3017813"/>
    <lineage>
        <taxon>Bacteria</taxon>
        <taxon>Pseudomonadati</taxon>
        <taxon>Pseudomonadota</taxon>
        <taxon>Alphaproteobacteria</taxon>
        <taxon>Rhodobacterales</taxon>
        <taxon>Paracoccaceae</taxon>
        <taxon>Paracoccus</taxon>
    </lineage>
</organism>
<feature type="compositionally biased region" description="Low complexity" evidence="1">
    <location>
        <begin position="416"/>
        <end position="428"/>
    </location>
</feature>
<feature type="compositionally biased region" description="Basic and acidic residues" evidence="1">
    <location>
        <begin position="307"/>
        <end position="318"/>
    </location>
</feature>
<feature type="region of interest" description="Disordered" evidence="1">
    <location>
        <begin position="372"/>
        <end position="439"/>
    </location>
</feature>
<feature type="region of interest" description="Disordered" evidence="1">
    <location>
        <begin position="727"/>
        <end position="806"/>
    </location>
</feature>
<feature type="compositionally biased region" description="Polar residues" evidence="1">
    <location>
        <begin position="494"/>
        <end position="533"/>
    </location>
</feature>
<feature type="compositionally biased region" description="Low complexity" evidence="1">
    <location>
        <begin position="614"/>
        <end position="661"/>
    </location>
</feature>
<feature type="region of interest" description="Disordered" evidence="1">
    <location>
        <begin position="242"/>
        <end position="331"/>
    </location>
</feature>
<accession>A0ABT4ZEA6</accession>
<reference evidence="2" key="1">
    <citation type="submission" date="2022-12" db="EMBL/GenBank/DDBJ databases">
        <title>Paracoccus onchidii sp. nov., isolated from a marine invertebrate from the South China Sea.</title>
        <authorList>
            <person name="Xu S."/>
            <person name="Liu Z."/>
            <person name="Xu Y."/>
        </authorList>
    </citation>
    <scope>NUCLEOTIDE SEQUENCE</scope>
    <source>
        <strain evidence="2">Z330</strain>
    </source>
</reference>
<feature type="region of interest" description="Disordered" evidence="1">
    <location>
        <begin position="835"/>
        <end position="874"/>
    </location>
</feature>
<feature type="compositionally biased region" description="Low complexity" evidence="1">
    <location>
        <begin position="542"/>
        <end position="571"/>
    </location>
</feature>
<dbReference type="RefSeq" id="WP_271888154.1">
    <property type="nucleotide sequence ID" value="NZ_JAQBIE010000005.1"/>
</dbReference>
<dbReference type="SUPFAM" id="SSF53067">
    <property type="entry name" value="Actin-like ATPase domain"/>
    <property type="match status" value="1"/>
</dbReference>
<sequence length="1033" mass="107259">MNQHAAAPEFAMSFTHEAVLLERREGLDWRLLGQVRFAGREMTDTLNALRDESGDISGHPDTVLVIPDDQILYTTLTVPVGADTLAAVSQALEAATPYKANELAFDWCPSETGDIEILRVAAVARRTLEEAEDFARSQGFVPSGFVARPEDERFDGQPDFGLISDLAQETTRRPFSEPDLTRARVTAPEIDPPKVAPTPAELPELDTVPEDATAEQAAPSIAGTSPVNACPISRIIPHHHPAAARAANVRPPVEQPEVTPARSEPTEPAAAPVRESAVIRHGDPKHGDSKHGDPRIAAPRPMSPRAEAVHNRAAEARAKRAGQAQPDQQAQSALLSRLRGYSPGKLTSMMGGLLVALLLVMWVFGGKPTADIATQDTVPDVTEPAADQTEPPLDDDPVSDTGAGITTDAPVPPAPAATEQTPTAAPVADPIQSSTTETELTADLSDADMSNDATGPDQPLGADTSVVETAPETATVEAVAPETATPGTAVAEQPSPQSGASQETPAQDALTQALSEALTSTVEQAVQPTSTEPDTAAVSGPAANGDAVATTAANPAPRANTGPTSRLRSSARPRDAAPARANIPANSDRIPTVPVNPLPYEQRSQPEPPRVSGARPPSRPAASASPAPASQSPATQPSTLRAPETQPTATPASAPAASARPPSRPASLSRLEEGSISEDGARTYLTASEQAFIKQLMQDLRTAQAGQPGLSAGERDLIRLADVRPTRRPVSISRSSENAVRAAVAEAVATAQRPPPRRDTERAATPTASTAATQTTVRGSSRPPARPGSIASRRDSDPGPGNASLSSGAVEDAIAAAVASSNALPGAVALTALSTSALPPRRGERDDQTNRQAAAPTADDLRAAAKAQENEAALAEQRRIDAELQAQAEARARARAQADAQAEARARAQAEARARAQAQAEAQAAAARKQNYTPPEAENEPEVKTALPTGRGQGSAAQAATVKDGIQLSRTQIIGTIGAGKASRALVRLSNGKIITLRLGDKINGGTITDIGQSRITFVKGGRTQQLSVLSGK</sequence>
<evidence type="ECO:0000313" key="2">
    <source>
        <dbReference type="EMBL" id="MDB6177030.1"/>
    </source>
</evidence>
<evidence type="ECO:0000256" key="1">
    <source>
        <dbReference type="SAM" id="MobiDB-lite"/>
    </source>
</evidence>
<evidence type="ECO:0000313" key="3">
    <source>
        <dbReference type="Proteomes" id="UP001165641"/>
    </source>
</evidence>
<dbReference type="EMBL" id="JAQBIE010000005">
    <property type="protein sequence ID" value="MDB6177030.1"/>
    <property type="molecule type" value="Genomic_DNA"/>
</dbReference>
<proteinExistence type="predicted"/>
<feature type="compositionally biased region" description="Low complexity" evidence="1">
    <location>
        <begin position="915"/>
        <end position="928"/>
    </location>
</feature>
<protein>
    <recommendedName>
        <fullName evidence="4">Translation initiation factor 2</fullName>
    </recommendedName>
</protein>
<dbReference type="Proteomes" id="UP001165641">
    <property type="component" value="Unassembled WGS sequence"/>
</dbReference>
<evidence type="ECO:0008006" key="4">
    <source>
        <dbReference type="Google" id="ProtNLM"/>
    </source>
</evidence>
<comment type="caution">
    <text evidence="2">The sequence shown here is derived from an EMBL/GenBank/DDBJ whole genome shotgun (WGS) entry which is preliminary data.</text>
</comment>
<name>A0ABT4ZEA6_9RHOB</name>
<feature type="region of interest" description="Disordered" evidence="1">
    <location>
        <begin position="481"/>
        <end position="682"/>
    </location>
</feature>
<feature type="compositionally biased region" description="Low complexity" evidence="1">
    <location>
        <begin position="243"/>
        <end position="252"/>
    </location>
</feature>
<keyword evidence="3" id="KW-1185">Reference proteome</keyword>
<feature type="compositionally biased region" description="Low complexity" evidence="1">
    <location>
        <begin position="739"/>
        <end position="751"/>
    </location>
</feature>
<feature type="compositionally biased region" description="Low complexity" evidence="1">
    <location>
        <begin position="763"/>
        <end position="776"/>
    </location>
</feature>
<dbReference type="InterPro" id="IPR043129">
    <property type="entry name" value="ATPase_NBD"/>
</dbReference>